<dbReference type="AlphaFoldDB" id="A0A8J4DXV5"/>
<dbReference type="GO" id="GO:0043565">
    <property type="term" value="F:sequence-specific DNA binding"/>
    <property type="evidence" value="ECO:0007669"/>
    <property type="project" value="InterPro"/>
</dbReference>
<dbReference type="EMBL" id="BOPG01000012">
    <property type="protein sequence ID" value="GIJ54970.1"/>
    <property type="molecule type" value="Genomic_DNA"/>
</dbReference>
<dbReference type="InterPro" id="IPR009057">
    <property type="entry name" value="Homeodomain-like_sf"/>
</dbReference>
<keyword evidence="3" id="KW-0804">Transcription</keyword>
<dbReference type="InterPro" id="IPR018060">
    <property type="entry name" value="HTH_AraC"/>
</dbReference>
<proteinExistence type="predicted"/>
<gene>
    <name evidence="5" type="ORF">Vau01_024860</name>
</gene>
<evidence type="ECO:0000313" key="5">
    <source>
        <dbReference type="EMBL" id="GIJ54970.1"/>
    </source>
</evidence>
<evidence type="ECO:0000256" key="3">
    <source>
        <dbReference type="ARBA" id="ARBA00023163"/>
    </source>
</evidence>
<keyword evidence="6" id="KW-1185">Reference proteome</keyword>
<dbReference type="GO" id="GO:0003700">
    <property type="term" value="F:DNA-binding transcription factor activity"/>
    <property type="evidence" value="ECO:0007669"/>
    <property type="project" value="InterPro"/>
</dbReference>
<keyword evidence="2" id="KW-0238">DNA-binding</keyword>
<sequence>MTASAFRLEYTRSMDTRVEVGRIEVESRDLGEVEHLISSRYVRNRPRLLGRSSPLRFRSRAAWAGGVTVDRMIYGATVAVSTEAFETIVVVDVTGGRFDLTAGRYVGRAGEGGVLLYPPGIPLAVLMEQVTCDIVQMPAAAVTRLAGRLGVDSGDFRLAGVQPVSPALTRHWLATAAYLFDSFAGPDPAVSNPLILSSVVEAAAAAVLAAFPNSTMTVDYTPGAGRVPPIAVRQAVAYIDAHADGPITLEDVAAAAGVRVRGLQAAFARHGDTTPMGYLRRVRMERAHRDLLAGDRARGDTVAGIARRWGFAAPGRFAVEYRKVFGRSPGETLGA</sequence>
<dbReference type="InterPro" id="IPR050204">
    <property type="entry name" value="AraC_XylS_family_regulators"/>
</dbReference>
<feature type="domain" description="HTH araC/xylS-type" evidence="4">
    <location>
        <begin position="233"/>
        <end position="335"/>
    </location>
</feature>
<organism evidence="5 6">
    <name type="scientific">Virgisporangium aurantiacum</name>
    <dbReference type="NCBI Taxonomy" id="175570"/>
    <lineage>
        <taxon>Bacteria</taxon>
        <taxon>Bacillati</taxon>
        <taxon>Actinomycetota</taxon>
        <taxon>Actinomycetes</taxon>
        <taxon>Micromonosporales</taxon>
        <taxon>Micromonosporaceae</taxon>
        <taxon>Virgisporangium</taxon>
    </lineage>
</organism>
<dbReference type="Pfam" id="PF12833">
    <property type="entry name" value="HTH_18"/>
    <property type="match status" value="1"/>
</dbReference>
<comment type="caution">
    <text evidence="5">The sequence shown here is derived from an EMBL/GenBank/DDBJ whole genome shotgun (WGS) entry which is preliminary data.</text>
</comment>
<protein>
    <recommendedName>
        <fullName evidence="4">HTH araC/xylS-type domain-containing protein</fullName>
    </recommendedName>
</protein>
<dbReference type="SMART" id="SM00342">
    <property type="entry name" value="HTH_ARAC"/>
    <property type="match status" value="1"/>
</dbReference>
<keyword evidence="1" id="KW-0805">Transcription regulation</keyword>
<dbReference type="PANTHER" id="PTHR46796:SF12">
    <property type="entry name" value="HTH-TYPE DNA-BINDING TRANSCRIPTIONAL ACTIVATOR EUTR"/>
    <property type="match status" value="1"/>
</dbReference>
<evidence type="ECO:0000313" key="6">
    <source>
        <dbReference type="Proteomes" id="UP000612585"/>
    </source>
</evidence>
<dbReference type="Proteomes" id="UP000612585">
    <property type="component" value="Unassembled WGS sequence"/>
</dbReference>
<dbReference type="SUPFAM" id="SSF46689">
    <property type="entry name" value="Homeodomain-like"/>
    <property type="match status" value="2"/>
</dbReference>
<dbReference type="PROSITE" id="PS01124">
    <property type="entry name" value="HTH_ARAC_FAMILY_2"/>
    <property type="match status" value="1"/>
</dbReference>
<evidence type="ECO:0000256" key="2">
    <source>
        <dbReference type="ARBA" id="ARBA00023125"/>
    </source>
</evidence>
<evidence type="ECO:0000259" key="4">
    <source>
        <dbReference type="PROSITE" id="PS01124"/>
    </source>
</evidence>
<dbReference type="Gene3D" id="1.10.10.60">
    <property type="entry name" value="Homeodomain-like"/>
    <property type="match status" value="1"/>
</dbReference>
<name>A0A8J4DXV5_9ACTN</name>
<dbReference type="Pfam" id="PF14525">
    <property type="entry name" value="AraC_binding_2"/>
    <property type="match status" value="1"/>
</dbReference>
<dbReference type="PANTHER" id="PTHR46796">
    <property type="entry name" value="HTH-TYPE TRANSCRIPTIONAL ACTIVATOR RHAS-RELATED"/>
    <property type="match status" value="1"/>
</dbReference>
<dbReference type="InterPro" id="IPR035418">
    <property type="entry name" value="AraC-bd_2"/>
</dbReference>
<evidence type="ECO:0000256" key="1">
    <source>
        <dbReference type="ARBA" id="ARBA00023015"/>
    </source>
</evidence>
<accession>A0A8J4DXV5</accession>
<reference evidence="5" key="1">
    <citation type="submission" date="2021-01" db="EMBL/GenBank/DDBJ databases">
        <title>Whole genome shotgun sequence of Virgisporangium aurantiacum NBRC 16421.</title>
        <authorList>
            <person name="Komaki H."/>
            <person name="Tamura T."/>
        </authorList>
    </citation>
    <scope>NUCLEOTIDE SEQUENCE</scope>
    <source>
        <strain evidence="5">NBRC 16421</strain>
    </source>
</reference>